<dbReference type="EMBL" id="BAUP01000040">
    <property type="protein sequence ID" value="GAJ45894.1"/>
    <property type="molecule type" value="Genomic_DNA"/>
</dbReference>
<dbReference type="Proteomes" id="UP000024842">
    <property type="component" value="Unassembled WGS sequence"/>
</dbReference>
<reference evidence="2 3" key="1">
    <citation type="journal article" date="2014" name="FEMS Microbiol. Lett.">
        <title>Draft genome sequences of three Holospora species (Holospora obtusa, Holospora undulata, and Holospora elegans), endonuclear symbiotic bacteria of the ciliate Paramecium caudatum.</title>
        <authorList>
            <person name="Dohra H."/>
            <person name="Tanaka K."/>
            <person name="Suzuki T."/>
            <person name="Fujishima M."/>
            <person name="Suzuki H."/>
        </authorList>
    </citation>
    <scope>NUCLEOTIDE SEQUENCE [LARGE SCALE GENOMIC DNA]</scope>
    <source>
        <strain evidence="2 3">E1</strain>
    </source>
</reference>
<dbReference type="RefSeq" id="WP_035543761.1">
    <property type="nucleotide sequence ID" value="NZ_BAUP01000040.1"/>
</dbReference>
<comment type="caution">
    <text evidence="2">The sequence shown here is derived from an EMBL/GenBank/DDBJ whole genome shotgun (WGS) entry which is preliminary data.</text>
</comment>
<accession>A0A023DXN7</accession>
<evidence type="ECO:0000313" key="3">
    <source>
        <dbReference type="Proteomes" id="UP000024842"/>
    </source>
</evidence>
<protein>
    <submittedName>
        <fullName evidence="2">Uncharacterized protein</fullName>
    </submittedName>
</protein>
<keyword evidence="1" id="KW-0175">Coiled coil</keyword>
<proteinExistence type="predicted"/>
<gene>
    <name evidence="2" type="ORF">HE1_00211</name>
</gene>
<name>A0A023DXN7_9PROT</name>
<feature type="coiled-coil region" evidence="1">
    <location>
        <begin position="1"/>
        <end position="28"/>
    </location>
</feature>
<dbReference type="AlphaFoldDB" id="A0A023DXN7"/>
<keyword evidence="3" id="KW-1185">Reference proteome</keyword>
<organism evidence="2 3">
    <name type="scientific">Holospora elegans E1</name>
    <dbReference type="NCBI Taxonomy" id="1427503"/>
    <lineage>
        <taxon>Bacteria</taxon>
        <taxon>Pseudomonadati</taxon>
        <taxon>Pseudomonadota</taxon>
        <taxon>Alphaproteobacteria</taxon>
        <taxon>Holosporales</taxon>
        <taxon>Holosporaceae</taxon>
        <taxon>Holospora</taxon>
    </lineage>
</organism>
<sequence length="178" mass="20730">MILIQQKLEKLQEEAKSSEENTQAINELARILGDFNNPTQLRSVIRNFKSKIKESIKQISDQDYSQKVQNFIESFYDFFDKNINKFTVKNTLSNICTPLVSIIHDGKTKNSNFLAAWDEVTKNYTGGIKELSDWIKQEISNPVYDYEKNSENLSDEKVNEFFQENNIPMLNLDLVNTF</sequence>
<evidence type="ECO:0000256" key="1">
    <source>
        <dbReference type="SAM" id="Coils"/>
    </source>
</evidence>
<evidence type="ECO:0000313" key="2">
    <source>
        <dbReference type="EMBL" id="GAJ45894.1"/>
    </source>
</evidence>